<feature type="compositionally biased region" description="Basic and acidic residues" evidence="1">
    <location>
        <begin position="336"/>
        <end position="357"/>
    </location>
</feature>
<protein>
    <submittedName>
        <fullName evidence="2">Uncharacterized protein</fullName>
    </submittedName>
</protein>
<feature type="compositionally biased region" description="Basic residues" evidence="1">
    <location>
        <begin position="40"/>
        <end position="53"/>
    </location>
</feature>
<feature type="region of interest" description="Disordered" evidence="1">
    <location>
        <begin position="542"/>
        <end position="586"/>
    </location>
</feature>
<feature type="compositionally biased region" description="Basic and acidic residues" evidence="1">
    <location>
        <begin position="285"/>
        <end position="312"/>
    </location>
</feature>
<feature type="compositionally biased region" description="Basic and acidic residues" evidence="1">
    <location>
        <begin position="205"/>
        <end position="224"/>
    </location>
</feature>
<sequence>MAKMEFLKRKEPRASEAASAPVPLNEIPVEGHHEEEVKMGGKKNRKGNVRRQTRSSVQRSSLECSTRACRPPSTSSSSSDSSSLSPSSQSLPLLSRNTRRYSFFSGSFRRRRLQQLTAGLLSQRLARGSGRNGGKSAASVETPGPRARCPSSARQGSGAPSAMVRGAMPFLRVQRSECEMPANTGAEQASKPPKEPNAELSTSSRDAEAKVKDAGRGEENEVAKKACAKGRKPPAERREAEASRREGESAGDQPAKKSEDLAAVGERRDEAAQHEGKKEKRRNRRDVIQCHLRHVELLKQRQSEAKDLESCEKPGVSLRPLHMPAADSTPRCESAGAEREGKNGDNGDNGDSVHTEGLDLEEEVDATPDKERNGEKNAGLTLPPTARHCRAPEPAAYTARIGDLETLLSRQGASHSRLALRCLDTASVYRVFEKGEGEAQTSSRGAHTRAEATVKSPAAIGEERHKLFSRYRAELRRFWVAREQDVFRFLRQCCTVQGLDRLAQSSSSSPSSPSCCASAVSPGVSACDGAAFNTTHSPAERVFLSEAPGRSSDADETGRGRASVEGQCQWSGSPELGGDGTSERARVDVCGDGGDASLEEDAQVEAVTAEREDDGRCLRKPGTGGAPQPAPAASLTNRRRIAFYRDLIQTNLHVAAQAADVSETATCAAALLRQVPVRMRSWRREVHMRASGCDPDRAGHTPSRLGSDGCAQKRYERQGEAAGTATSEDTTAGRRGDTKKARHGKNVEGAFEGPSSRLKLPRGRGSVAESGCAGESLGDGEGLRWKEENEQEDEKDLSADESRRRLALLEAACCRLFLVCVRGATKPLVSSHPSFSGSPASGTNTAILECLSVVLQLLEHFGDPGDAPNVQAKNGGTSRMRNQQVVRLSRVGEPKSWCAWLLRYSAEGKEKNDGDWRNLRERPRLLFFVVKVVKEICRELRLGNWARVLKVYVHLKNLAVAWLVCGNGPRSGSDCMRVSSACKLCVATNAGKENRDEETVEHQGNTRYWSAVPAEVCSGAIAELLLTTFFLLEVFVSDLRVAAAEVVFKAASRQSGLEEKELRLKELLRHFPVGPAGAAMAVETSRHANAYPEKDHGKARNGARIQRNGITSHFSSSFFSPLDEFASALPPSLQRLLQSDNWRKDAEADIEAAVRAALEEGFAEPSSETKTPRKASNAGALLRQLKSLEDLDLRTISKKKSNHRA</sequence>
<comment type="caution">
    <text evidence="2">The sequence shown here is derived from an EMBL/GenBank/DDBJ whole genome shotgun (WGS) entry which is preliminary data.</text>
</comment>
<dbReference type="VEuPathDB" id="ToxoDB:TGP89_289110"/>
<feature type="region of interest" description="Disordered" evidence="1">
    <location>
        <begin position="122"/>
        <end position="389"/>
    </location>
</feature>
<reference evidence="2 3" key="1">
    <citation type="submission" date="2014-03" db="EMBL/GenBank/DDBJ databases">
        <authorList>
            <person name="Sibley D."/>
            <person name="Venepally P."/>
            <person name="Karamycheva S."/>
            <person name="Hadjithomas M."/>
            <person name="Khan A."/>
            <person name="Brunk B."/>
            <person name="Roos D."/>
            <person name="Caler E."/>
            <person name="Lorenzi H."/>
        </authorList>
    </citation>
    <scope>NUCLEOTIDE SEQUENCE [LARGE SCALE GENOMIC DNA]</scope>
    <source>
        <strain evidence="3">p89</strain>
    </source>
</reference>
<dbReference type="EMBL" id="AEYI02001796">
    <property type="protein sequence ID" value="KFG33015.1"/>
    <property type="molecule type" value="Genomic_DNA"/>
</dbReference>
<feature type="compositionally biased region" description="Basic and acidic residues" evidence="1">
    <location>
        <begin position="688"/>
        <end position="699"/>
    </location>
</feature>
<gene>
    <name evidence="2" type="ORF">TGP89_289110</name>
</gene>
<feature type="region of interest" description="Disordered" evidence="1">
    <location>
        <begin position="688"/>
        <end position="800"/>
    </location>
</feature>
<feature type="compositionally biased region" description="Basic and acidic residues" evidence="1">
    <location>
        <begin position="1"/>
        <end position="14"/>
    </location>
</feature>
<dbReference type="AlphaFoldDB" id="A0A086JLJ7"/>
<evidence type="ECO:0000313" key="2">
    <source>
        <dbReference type="EMBL" id="KFG33015.1"/>
    </source>
</evidence>
<dbReference type="OrthoDB" id="10365426at2759"/>
<feature type="region of interest" description="Disordered" evidence="1">
    <location>
        <begin position="609"/>
        <end position="634"/>
    </location>
</feature>
<evidence type="ECO:0000313" key="3">
    <source>
        <dbReference type="Proteomes" id="UP000028828"/>
    </source>
</evidence>
<evidence type="ECO:0000256" key="1">
    <source>
        <dbReference type="SAM" id="MobiDB-lite"/>
    </source>
</evidence>
<feature type="compositionally biased region" description="Low complexity" evidence="1">
    <location>
        <begin position="71"/>
        <end position="96"/>
    </location>
</feature>
<dbReference type="Proteomes" id="UP000028828">
    <property type="component" value="Unassembled WGS sequence"/>
</dbReference>
<feature type="region of interest" description="Disordered" evidence="1">
    <location>
        <begin position="1"/>
        <end position="96"/>
    </location>
</feature>
<accession>A0A086JLJ7</accession>
<name>A0A086JLJ7_TOXGO</name>
<feature type="compositionally biased region" description="Basic and acidic residues" evidence="1">
    <location>
        <begin position="233"/>
        <end position="278"/>
    </location>
</feature>
<proteinExistence type="predicted"/>
<organism evidence="2 3">
    <name type="scientific">Toxoplasma gondii p89</name>
    <dbReference type="NCBI Taxonomy" id="943119"/>
    <lineage>
        <taxon>Eukaryota</taxon>
        <taxon>Sar</taxon>
        <taxon>Alveolata</taxon>
        <taxon>Apicomplexa</taxon>
        <taxon>Conoidasida</taxon>
        <taxon>Coccidia</taxon>
        <taxon>Eucoccidiorida</taxon>
        <taxon>Eimeriorina</taxon>
        <taxon>Sarcocystidae</taxon>
        <taxon>Toxoplasma</taxon>
    </lineage>
</organism>
<feature type="compositionally biased region" description="Basic and acidic residues" evidence="1">
    <location>
        <begin position="29"/>
        <end position="39"/>
    </location>
</feature>